<evidence type="ECO:0008006" key="5">
    <source>
        <dbReference type="Google" id="ProtNLM"/>
    </source>
</evidence>
<dbReference type="RefSeq" id="WP_271916507.1">
    <property type="nucleotide sequence ID" value="NZ_JAQNDO010000001.1"/>
</dbReference>
<dbReference type="PROSITE" id="PS51257">
    <property type="entry name" value="PROKAR_LIPOPROTEIN"/>
    <property type="match status" value="1"/>
</dbReference>
<dbReference type="EMBL" id="JAQNDO010000001">
    <property type="protein sequence ID" value="MDC0741286.1"/>
    <property type="molecule type" value="Genomic_DNA"/>
</dbReference>
<name>A0ABT5EHH7_9BACT</name>
<gene>
    <name evidence="3" type="ORF">POL67_08020</name>
</gene>
<proteinExistence type="predicted"/>
<dbReference type="Proteomes" id="UP001221411">
    <property type="component" value="Unassembled WGS sequence"/>
</dbReference>
<reference evidence="3 4" key="1">
    <citation type="submission" date="2022-11" db="EMBL/GenBank/DDBJ databases">
        <title>Minimal conservation of predation-associated metabolite biosynthetic gene clusters underscores biosynthetic potential of Myxococcota including descriptions for ten novel species: Archangium lansinium sp. nov., Myxococcus landrumus sp. nov., Nannocystis bai.</title>
        <authorList>
            <person name="Ahearne A."/>
            <person name="Stevens C."/>
            <person name="Dowd S."/>
        </authorList>
    </citation>
    <scope>NUCLEOTIDE SEQUENCE [LARGE SCALE GENOMIC DNA]</scope>
    <source>
        <strain evidence="3 4">RJM3</strain>
    </source>
</reference>
<feature type="chain" id="PRO_5045604047" description="Lipoprotein" evidence="2">
    <location>
        <begin position="33"/>
        <end position="370"/>
    </location>
</feature>
<sequence>MRRATFSPRLLGPAALVLLAACSKDPAPPAPAATSAAPAAAPAPSEAAPTPGEAAPAPETTAAAETERPKNIVRSSRPTPLEWCQAPVARLGWEGYEDGEFIQACKMLEVREWVLIGCPTSGQREYNKNLGGYNGASPGGGSMATQEEIFAANYGWADAVVISLRPGTKAKPAFNYRPYEHPEWSKDESFSFELPENASGLEDRIFNGGRWPAFKERDTSRCEEMAASAKAEAAAKAEADAKAQAEEDAKILPDVEGLAAAPADEAFAAEKEVLVTGSGAVGCKTKIVESWFWMRCEDKVKLTALDIEKGRRQTQTKASAEGGVGKLLVPYVEGTDLRAKITFEGGEKFLKLRWPKGKRPFQVGTIGETR</sequence>
<organism evidence="3 4">
    <name type="scientific">Polyangium mundeleinium</name>
    <dbReference type="NCBI Taxonomy" id="2995306"/>
    <lineage>
        <taxon>Bacteria</taxon>
        <taxon>Pseudomonadati</taxon>
        <taxon>Myxococcota</taxon>
        <taxon>Polyangia</taxon>
        <taxon>Polyangiales</taxon>
        <taxon>Polyangiaceae</taxon>
        <taxon>Polyangium</taxon>
    </lineage>
</organism>
<evidence type="ECO:0000256" key="2">
    <source>
        <dbReference type="SAM" id="SignalP"/>
    </source>
</evidence>
<feature type="signal peptide" evidence="2">
    <location>
        <begin position="1"/>
        <end position="32"/>
    </location>
</feature>
<feature type="compositionally biased region" description="Low complexity" evidence="1">
    <location>
        <begin position="32"/>
        <end position="64"/>
    </location>
</feature>
<evidence type="ECO:0000313" key="3">
    <source>
        <dbReference type="EMBL" id="MDC0741286.1"/>
    </source>
</evidence>
<keyword evidence="4" id="KW-1185">Reference proteome</keyword>
<comment type="caution">
    <text evidence="3">The sequence shown here is derived from an EMBL/GenBank/DDBJ whole genome shotgun (WGS) entry which is preliminary data.</text>
</comment>
<keyword evidence="2" id="KW-0732">Signal</keyword>
<protein>
    <recommendedName>
        <fullName evidence="5">Lipoprotein</fullName>
    </recommendedName>
</protein>
<accession>A0ABT5EHH7</accession>
<evidence type="ECO:0000256" key="1">
    <source>
        <dbReference type="SAM" id="MobiDB-lite"/>
    </source>
</evidence>
<feature type="region of interest" description="Disordered" evidence="1">
    <location>
        <begin position="26"/>
        <end position="75"/>
    </location>
</feature>
<evidence type="ECO:0000313" key="4">
    <source>
        <dbReference type="Proteomes" id="UP001221411"/>
    </source>
</evidence>